<dbReference type="InterPro" id="IPR001296">
    <property type="entry name" value="Glyco_trans_1"/>
</dbReference>
<dbReference type="Gene3D" id="3.40.50.2000">
    <property type="entry name" value="Glycogen Phosphorylase B"/>
    <property type="match status" value="2"/>
</dbReference>
<dbReference type="OrthoDB" id="9797829at2"/>
<dbReference type="RefSeq" id="WP_146815903.1">
    <property type="nucleotide sequence ID" value="NZ_BJYD01000018.1"/>
</dbReference>
<evidence type="ECO:0000259" key="2">
    <source>
        <dbReference type="Pfam" id="PF00534"/>
    </source>
</evidence>
<gene>
    <name evidence="3" type="ORF">HFA01_20960</name>
</gene>
<dbReference type="GO" id="GO:0016757">
    <property type="term" value="F:glycosyltransferase activity"/>
    <property type="evidence" value="ECO:0007669"/>
    <property type="project" value="InterPro"/>
</dbReference>
<dbReference type="Pfam" id="PF00534">
    <property type="entry name" value="Glycos_transf_1"/>
    <property type="match status" value="1"/>
</dbReference>
<dbReference type="PANTHER" id="PTHR46401:SF2">
    <property type="entry name" value="GLYCOSYLTRANSFERASE WBBK-RELATED"/>
    <property type="match status" value="1"/>
</dbReference>
<protein>
    <recommendedName>
        <fullName evidence="2">Glycosyl transferase family 1 domain-containing protein</fullName>
    </recommendedName>
</protein>
<name>A0A511WRQ6_9BACI</name>
<organism evidence="3 4">
    <name type="scientific">Halobacillus faecis</name>
    <dbReference type="NCBI Taxonomy" id="360184"/>
    <lineage>
        <taxon>Bacteria</taxon>
        <taxon>Bacillati</taxon>
        <taxon>Bacillota</taxon>
        <taxon>Bacilli</taxon>
        <taxon>Bacillales</taxon>
        <taxon>Bacillaceae</taxon>
        <taxon>Halobacillus</taxon>
    </lineage>
</organism>
<dbReference type="GO" id="GO:0009103">
    <property type="term" value="P:lipopolysaccharide biosynthetic process"/>
    <property type="evidence" value="ECO:0007669"/>
    <property type="project" value="TreeGrafter"/>
</dbReference>
<dbReference type="Proteomes" id="UP000321886">
    <property type="component" value="Unassembled WGS sequence"/>
</dbReference>
<dbReference type="SUPFAM" id="SSF53756">
    <property type="entry name" value="UDP-Glycosyltransferase/glycogen phosphorylase"/>
    <property type="match status" value="1"/>
</dbReference>
<comment type="caution">
    <text evidence="3">The sequence shown here is derived from an EMBL/GenBank/DDBJ whole genome shotgun (WGS) entry which is preliminary data.</text>
</comment>
<dbReference type="CDD" id="cd03801">
    <property type="entry name" value="GT4_PimA-like"/>
    <property type="match status" value="1"/>
</dbReference>
<keyword evidence="4" id="KW-1185">Reference proteome</keyword>
<dbReference type="EMBL" id="BJYD01000018">
    <property type="protein sequence ID" value="GEN53834.1"/>
    <property type="molecule type" value="Genomic_DNA"/>
</dbReference>
<evidence type="ECO:0000313" key="4">
    <source>
        <dbReference type="Proteomes" id="UP000321886"/>
    </source>
</evidence>
<evidence type="ECO:0000313" key="3">
    <source>
        <dbReference type="EMBL" id="GEN53834.1"/>
    </source>
</evidence>
<dbReference type="PANTHER" id="PTHR46401">
    <property type="entry name" value="GLYCOSYLTRANSFERASE WBBK-RELATED"/>
    <property type="match status" value="1"/>
</dbReference>
<keyword evidence="1" id="KW-0808">Transferase</keyword>
<sequence>MIPKLRTKEFNQRLQRLPFAQKQVLSQKGEIPKKIHIVYAMTHVAICGGVKVIFEHANRLHKAGVKVTLVSHFEQPSWFPVEAEYIQVPFDLELAKGIPDCDLIVATYWDHVQACIDTGLAPVVYFEQGDFHLYDYETMNPTLKNFIHKQFEIVPYIYTVSNHTSKLISEIYGREAQVFPNAVDEEIFSVKGEKVIGKRPYVLMVGGESATFKGIPNIIEAYRKIKKEMDIDLYWITPEHPSEKMKSLVTKVFVSPSQETIGNLYRGAALYVCGSYYESFSLPPLEAMACGCAVVTTDNRGTLEYAVHKKNAVICKMKDVEDMAEKMEEVLSNQQLKEELIANGVQTASEYLWDRIVQGIHAFYKQIASYGIEREQDLKENWDISVRPENFVKSGDYEKFKKLLNITDSGIVKVPVLYEVDGKAPNIARWEVAACRKNGGRNLTDHCYCPVTPFNRLQLYNSPGYRPFLLNDYEKALLEFQSLSGHADGLEKAVADRWVILTLMRLQRKQEAKKRLIDLQRIYPHYTDFHLLEMLIVEEKHVKRSKNETINVLGDATSYPEFFFDVQKHETK</sequence>
<feature type="domain" description="Glycosyl transferase family 1" evidence="2">
    <location>
        <begin position="197"/>
        <end position="344"/>
    </location>
</feature>
<reference evidence="3 4" key="1">
    <citation type="submission" date="2019-07" db="EMBL/GenBank/DDBJ databases">
        <title>Whole genome shotgun sequence of Halobacillus faecis NBRC 103569.</title>
        <authorList>
            <person name="Hosoyama A."/>
            <person name="Uohara A."/>
            <person name="Ohji S."/>
            <person name="Ichikawa N."/>
        </authorList>
    </citation>
    <scope>NUCLEOTIDE SEQUENCE [LARGE SCALE GENOMIC DNA]</scope>
    <source>
        <strain evidence="3 4">NBRC 103569</strain>
    </source>
</reference>
<accession>A0A511WRQ6</accession>
<proteinExistence type="predicted"/>
<dbReference type="AlphaFoldDB" id="A0A511WRQ6"/>
<evidence type="ECO:0000256" key="1">
    <source>
        <dbReference type="ARBA" id="ARBA00022679"/>
    </source>
</evidence>